<evidence type="ECO:0000313" key="6">
    <source>
        <dbReference type="Proteomes" id="UP000637074"/>
    </source>
</evidence>
<evidence type="ECO:0000313" key="5">
    <source>
        <dbReference type="EMBL" id="GHH97701.1"/>
    </source>
</evidence>
<sequence>MKTAIFKVVKSGLQTTVQDLGREGYQQYGISPSGAMDHFSMQIANILVGNRLGEAVLEAAFVGPELEALCDMTVAICGGEFSPIVDGWKVPMWKSFLLKKGQLLSIGPCGSGARTYIAAAGGYDVPLVLGSKSTFLSSRFGGYDGRALKKGDMLSGFPFVQKPFKRLPLSLIPQYTKQLNVRVILGPHEERFDEESIKRFFTEKYLVTPQSNRMGYQLKGPKVEHITGPDIISDPVPFGGIQVPASGQPIILMADRQTTGGYTRIGTVISADLPLIAQAVPDTNITFSMVSIEEAQRLYLERRMLLKHLAIAAKNQEPSFSK</sequence>
<keyword evidence="1" id="KW-0547">Nucleotide-binding</keyword>
<evidence type="ECO:0000256" key="3">
    <source>
        <dbReference type="ARBA" id="ARBA00022840"/>
    </source>
</evidence>
<dbReference type="Pfam" id="PF02626">
    <property type="entry name" value="CT_A_B"/>
    <property type="match status" value="1"/>
</dbReference>
<dbReference type="InterPro" id="IPR052708">
    <property type="entry name" value="PxpC"/>
</dbReference>
<proteinExistence type="predicted"/>
<dbReference type="PANTHER" id="PTHR43309:SF5">
    <property type="entry name" value="5-OXOPROLINASE SUBUNIT C"/>
    <property type="match status" value="1"/>
</dbReference>
<name>A0ABQ3N0S4_9BACI</name>
<dbReference type="Gene3D" id="2.40.100.10">
    <property type="entry name" value="Cyclophilin-like"/>
    <property type="match status" value="1"/>
</dbReference>
<evidence type="ECO:0000256" key="2">
    <source>
        <dbReference type="ARBA" id="ARBA00022801"/>
    </source>
</evidence>
<dbReference type="EMBL" id="BNDS01000003">
    <property type="protein sequence ID" value="GHH97701.1"/>
    <property type="molecule type" value="Genomic_DNA"/>
</dbReference>
<dbReference type="SUPFAM" id="SSF50891">
    <property type="entry name" value="Cyclophilin-like"/>
    <property type="match status" value="1"/>
</dbReference>
<dbReference type="InterPro" id="IPR029000">
    <property type="entry name" value="Cyclophilin-like_dom_sf"/>
</dbReference>
<protein>
    <submittedName>
        <fullName evidence="5">Urea carboxylase</fullName>
    </submittedName>
</protein>
<keyword evidence="3" id="KW-0067">ATP-binding</keyword>
<gene>
    <name evidence="5" type="ORF">AM1BK_12440</name>
</gene>
<feature type="domain" description="Carboxyltransferase" evidence="4">
    <location>
        <begin position="27"/>
        <end position="305"/>
    </location>
</feature>
<evidence type="ECO:0000259" key="4">
    <source>
        <dbReference type="SMART" id="SM00797"/>
    </source>
</evidence>
<organism evidence="5 6">
    <name type="scientific">Neobacillus kokaensis</name>
    <dbReference type="NCBI Taxonomy" id="2759023"/>
    <lineage>
        <taxon>Bacteria</taxon>
        <taxon>Bacillati</taxon>
        <taxon>Bacillota</taxon>
        <taxon>Bacilli</taxon>
        <taxon>Bacillales</taxon>
        <taxon>Bacillaceae</taxon>
        <taxon>Neobacillus</taxon>
    </lineage>
</organism>
<keyword evidence="2" id="KW-0378">Hydrolase</keyword>
<accession>A0ABQ3N0S4</accession>
<dbReference type="NCBIfam" id="TIGR00724">
    <property type="entry name" value="urea_amlyse_rel"/>
    <property type="match status" value="1"/>
</dbReference>
<dbReference type="Proteomes" id="UP000637074">
    <property type="component" value="Unassembled WGS sequence"/>
</dbReference>
<keyword evidence="6" id="KW-1185">Reference proteome</keyword>
<dbReference type="RefSeq" id="WP_191270782.1">
    <property type="nucleotide sequence ID" value="NZ_BNDS01000003.1"/>
</dbReference>
<comment type="caution">
    <text evidence="5">The sequence shown here is derived from an EMBL/GenBank/DDBJ whole genome shotgun (WGS) entry which is preliminary data.</text>
</comment>
<dbReference type="SMART" id="SM00797">
    <property type="entry name" value="AHS2"/>
    <property type="match status" value="1"/>
</dbReference>
<reference evidence="5 6" key="1">
    <citation type="journal article" date="2022" name="Int. J. Syst. Evol. Microbiol.">
        <title>Neobacillus kokaensis sp. nov., isolated from soil.</title>
        <authorList>
            <person name="Yuki K."/>
            <person name="Matsubara H."/>
            <person name="Yamaguchi S."/>
        </authorList>
    </citation>
    <scope>NUCLEOTIDE SEQUENCE [LARGE SCALE GENOMIC DNA]</scope>
    <source>
        <strain evidence="5 6">LOB 377</strain>
    </source>
</reference>
<dbReference type="InterPro" id="IPR003778">
    <property type="entry name" value="CT_A_B"/>
</dbReference>
<dbReference type="PANTHER" id="PTHR43309">
    <property type="entry name" value="5-OXOPROLINASE SUBUNIT C"/>
    <property type="match status" value="1"/>
</dbReference>
<evidence type="ECO:0000256" key="1">
    <source>
        <dbReference type="ARBA" id="ARBA00022741"/>
    </source>
</evidence>